<organism evidence="1 2">
    <name type="scientific">Azospirillum cavernae</name>
    <dbReference type="NCBI Taxonomy" id="2320860"/>
    <lineage>
        <taxon>Bacteria</taxon>
        <taxon>Pseudomonadati</taxon>
        <taxon>Pseudomonadota</taxon>
        <taxon>Alphaproteobacteria</taxon>
        <taxon>Rhodospirillales</taxon>
        <taxon>Azospirillaceae</taxon>
        <taxon>Azospirillum</taxon>
    </lineage>
</organism>
<dbReference type="EMBL" id="QYUL01000008">
    <property type="protein sequence ID" value="RJF76449.1"/>
    <property type="molecule type" value="Genomic_DNA"/>
</dbReference>
<keyword evidence="2" id="KW-1185">Reference proteome</keyword>
<name>A0A418VJX1_9PROT</name>
<reference evidence="1 2" key="1">
    <citation type="submission" date="2018-09" db="EMBL/GenBank/DDBJ databases">
        <authorList>
            <person name="Zhu H."/>
        </authorList>
    </citation>
    <scope>NUCLEOTIDE SEQUENCE [LARGE SCALE GENOMIC DNA]</scope>
    <source>
        <strain evidence="1 2">K2W22B-5</strain>
    </source>
</reference>
<evidence type="ECO:0000313" key="1">
    <source>
        <dbReference type="EMBL" id="RJF76449.1"/>
    </source>
</evidence>
<accession>A0A418VJX1</accession>
<sequence>MKGDGLPKYLEYTIYCGGHSGLGSDRWDQVETEADISVAIAEMRAAFRPDEPARVFGVERGTSREIWLLTDDPSNLLTPEAKQERSYQFSQQKTGQRLPNGADIEVGRCEQCGTRDPVVVTLVDGSIPGVVLPGNGRSEKAVCAECLADIAAGQNAFPTIAVSVSAEGGWRRVRWTGREVAF</sequence>
<dbReference type="Proteomes" id="UP000283458">
    <property type="component" value="Unassembled WGS sequence"/>
</dbReference>
<dbReference type="AlphaFoldDB" id="A0A418VJX1"/>
<comment type="caution">
    <text evidence="1">The sequence shown here is derived from an EMBL/GenBank/DDBJ whole genome shotgun (WGS) entry which is preliminary data.</text>
</comment>
<proteinExistence type="predicted"/>
<evidence type="ECO:0000313" key="2">
    <source>
        <dbReference type="Proteomes" id="UP000283458"/>
    </source>
</evidence>
<gene>
    <name evidence="1" type="ORF">D3877_29120</name>
</gene>
<protein>
    <submittedName>
        <fullName evidence="1">Uncharacterized protein</fullName>
    </submittedName>
</protein>